<feature type="transmembrane region" description="Helical" evidence="1">
    <location>
        <begin position="51"/>
        <end position="73"/>
    </location>
</feature>
<keyword evidence="1" id="KW-1133">Transmembrane helix</keyword>
<evidence type="ECO:0000256" key="1">
    <source>
        <dbReference type="SAM" id="Phobius"/>
    </source>
</evidence>
<feature type="transmembrane region" description="Helical" evidence="1">
    <location>
        <begin position="20"/>
        <end position="39"/>
    </location>
</feature>
<dbReference type="PATRIC" id="fig|1188234.3.peg.326"/>
<sequence>MDNNIQIKNKKIHKISFLQFAAGCIFLITLTGFISVMLATFFKDKAITNPFYLSVIAFFGLSCLFLVINSIFGIKIALKNNHKKLLILFVLSAILILPLVSIYTTFASATLMLEYKQ</sequence>
<comment type="caution">
    <text evidence="2">The sequence shown here is derived from an EMBL/GenBank/DDBJ whole genome shotgun (WGS) entry which is preliminary data.</text>
</comment>
<gene>
    <name evidence="2" type="ORF">MALK_3530</name>
</gene>
<evidence type="ECO:0000313" key="3">
    <source>
        <dbReference type="Proteomes" id="UP000013137"/>
    </source>
</evidence>
<reference evidence="2 3" key="1">
    <citation type="journal article" date="2013" name="Genome Announc.">
        <title>Draft Genome Sequences of Mycoplasma alkalescens, Mycoplasma arginini, and Mycoplasma bovigenitalium, Three Species with Equivocal Pathogenic Status for Cattle.</title>
        <authorList>
            <person name="Manso-Silvan L."/>
            <person name="Tardy F."/>
            <person name="Baranowski E."/>
            <person name="Barre A."/>
            <person name="Blanchard A."/>
            <person name="Breton M."/>
            <person name="Couture C."/>
            <person name="Citti C."/>
            <person name="Dordet-Frisoni E."/>
            <person name="Dupuy V."/>
            <person name="Gaurivaud P."/>
            <person name="Jacob D."/>
            <person name="Lemaitre C."/>
            <person name="Nikolski M."/>
            <person name="Nouvel L.X."/>
            <person name="Poumarat F."/>
            <person name="Thebault P."/>
            <person name="Theil S."/>
            <person name="Thiaucourt F."/>
            <person name="Sirand-Pugnet P."/>
        </authorList>
    </citation>
    <scope>NUCLEOTIDE SEQUENCE [LARGE SCALE GENOMIC DNA]</scope>
    <source>
        <strain evidence="2 3">14918</strain>
    </source>
</reference>
<dbReference type="Proteomes" id="UP000013137">
    <property type="component" value="Unassembled WGS sequence"/>
</dbReference>
<keyword evidence="1" id="KW-0812">Transmembrane</keyword>
<name>N9U0B8_9BACT</name>
<keyword evidence="1" id="KW-0472">Membrane</keyword>
<protein>
    <submittedName>
        <fullName evidence="2">Uncharacterized protein</fullName>
    </submittedName>
</protein>
<dbReference type="AlphaFoldDB" id="N9U0B8"/>
<keyword evidence="3" id="KW-1185">Reference proteome</keyword>
<dbReference type="EMBL" id="AMWK01000006">
    <property type="protein sequence ID" value="ENY54002.1"/>
    <property type="molecule type" value="Genomic_DNA"/>
</dbReference>
<dbReference type="RefSeq" id="WP_002881414.1">
    <property type="nucleotide sequence ID" value="NZ_AMWK01000006.1"/>
</dbReference>
<evidence type="ECO:0000313" key="2">
    <source>
        <dbReference type="EMBL" id="ENY54002.1"/>
    </source>
</evidence>
<dbReference type="eggNOG" id="ENOG5031Z0N">
    <property type="taxonomic scope" value="Bacteria"/>
</dbReference>
<accession>N9U0B8</accession>
<feature type="transmembrane region" description="Helical" evidence="1">
    <location>
        <begin position="85"/>
        <end position="106"/>
    </location>
</feature>
<proteinExistence type="predicted"/>
<organism evidence="2 3">
    <name type="scientific">Metamycoplasma alkalescens 14918</name>
    <dbReference type="NCBI Taxonomy" id="1188234"/>
    <lineage>
        <taxon>Bacteria</taxon>
        <taxon>Bacillati</taxon>
        <taxon>Mycoplasmatota</taxon>
        <taxon>Mycoplasmoidales</taxon>
        <taxon>Metamycoplasmataceae</taxon>
        <taxon>Metamycoplasma</taxon>
    </lineage>
</organism>